<dbReference type="PANTHER" id="PTHR35176:SF6">
    <property type="entry name" value="HEME OXYGENASE HI_0854-RELATED"/>
    <property type="match status" value="1"/>
</dbReference>
<dbReference type="AlphaFoldDB" id="A0A6J7RTR7"/>
<protein>
    <submittedName>
        <fullName evidence="3">Unannotated protein</fullName>
    </submittedName>
</protein>
<name>A0A6J7RTR7_9ZZZZ</name>
<evidence type="ECO:0000256" key="1">
    <source>
        <dbReference type="ARBA" id="ARBA00023002"/>
    </source>
</evidence>
<reference evidence="3" key="1">
    <citation type="submission" date="2020-05" db="EMBL/GenBank/DDBJ databases">
        <authorList>
            <person name="Chiriac C."/>
            <person name="Salcher M."/>
            <person name="Ghai R."/>
            <person name="Kavagutti S V."/>
        </authorList>
    </citation>
    <scope>NUCLEOTIDE SEQUENCE</scope>
</reference>
<feature type="domain" description="Pyridoxamine 5'-phosphate oxidase N-terminal" evidence="2">
    <location>
        <begin position="7"/>
        <end position="126"/>
    </location>
</feature>
<dbReference type="GO" id="GO:0005829">
    <property type="term" value="C:cytosol"/>
    <property type="evidence" value="ECO:0007669"/>
    <property type="project" value="TreeGrafter"/>
</dbReference>
<evidence type="ECO:0000259" key="2">
    <source>
        <dbReference type="Pfam" id="PF01243"/>
    </source>
</evidence>
<dbReference type="GO" id="GO:0070967">
    <property type="term" value="F:coenzyme F420 binding"/>
    <property type="evidence" value="ECO:0007669"/>
    <property type="project" value="TreeGrafter"/>
</dbReference>
<keyword evidence="1" id="KW-0560">Oxidoreductase</keyword>
<proteinExistence type="predicted"/>
<sequence length="171" mass="19527">MPKLTDNEVEEFLSERCHLARIGTVDADGMPRVLPLWFIIRDDELLFTPRSPAIIWKNIECDPRVGISIDEEADPWRKVSIQGHVVVKYQPSNDDAWREIYRDIAKRYVPDVAADGYVDGTDDQPRALCAVSLSAPTTKIVTWRMPVAGEDPRGVWAKRYFLPGTKWSDRS</sequence>
<dbReference type="InterPro" id="IPR012349">
    <property type="entry name" value="Split_barrel_FMN-bd"/>
</dbReference>
<dbReference type="InterPro" id="IPR011576">
    <property type="entry name" value="Pyridox_Oxase_N"/>
</dbReference>
<dbReference type="Pfam" id="PF01243">
    <property type="entry name" value="PNPOx_N"/>
    <property type="match status" value="1"/>
</dbReference>
<evidence type="ECO:0000313" key="3">
    <source>
        <dbReference type="EMBL" id="CAB5032165.1"/>
    </source>
</evidence>
<dbReference type="PANTHER" id="PTHR35176">
    <property type="entry name" value="HEME OXYGENASE HI_0854-RELATED"/>
    <property type="match status" value="1"/>
</dbReference>
<organism evidence="3">
    <name type="scientific">freshwater metagenome</name>
    <dbReference type="NCBI Taxonomy" id="449393"/>
    <lineage>
        <taxon>unclassified sequences</taxon>
        <taxon>metagenomes</taxon>
        <taxon>ecological metagenomes</taxon>
    </lineage>
</organism>
<dbReference type="SUPFAM" id="SSF50475">
    <property type="entry name" value="FMN-binding split barrel"/>
    <property type="match status" value="1"/>
</dbReference>
<gene>
    <name evidence="3" type="ORF">UFOPK4134_01107</name>
</gene>
<dbReference type="InterPro" id="IPR052019">
    <property type="entry name" value="F420H2_bilvrd_red/Heme_oxyg"/>
</dbReference>
<dbReference type="Gene3D" id="2.30.110.10">
    <property type="entry name" value="Electron Transport, Fmn-binding Protein, Chain A"/>
    <property type="match status" value="1"/>
</dbReference>
<dbReference type="EMBL" id="CAFBPS010000084">
    <property type="protein sequence ID" value="CAB5032165.1"/>
    <property type="molecule type" value="Genomic_DNA"/>
</dbReference>
<accession>A0A6J7RTR7</accession>
<dbReference type="GO" id="GO:0016627">
    <property type="term" value="F:oxidoreductase activity, acting on the CH-CH group of donors"/>
    <property type="evidence" value="ECO:0007669"/>
    <property type="project" value="TreeGrafter"/>
</dbReference>